<dbReference type="EMBL" id="VSRR010065934">
    <property type="protein sequence ID" value="MPC84627.1"/>
    <property type="molecule type" value="Genomic_DNA"/>
</dbReference>
<keyword evidence="2" id="KW-1185">Reference proteome</keyword>
<sequence length="67" mass="7353">MQNLACPRCVWEEEDGGGDGWDEDVGLEVNGDELEVQQSWFLGDILDCEVGADRAVGARVAAAWGRW</sequence>
<proteinExistence type="predicted"/>
<protein>
    <submittedName>
        <fullName evidence="1">Uncharacterized protein</fullName>
    </submittedName>
</protein>
<evidence type="ECO:0000313" key="1">
    <source>
        <dbReference type="EMBL" id="MPC84627.1"/>
    </source>
</evidence>
<comment type="caution">
    <text evidence="1">The sequence shown here is derived from an EMBL/GenBank/DDBJ whole genome shotgun (WGS) entry which is preliminary data.</text>
</comment>
<dbReference type="AlphaFoldDB" id="A0A5B7IT72"/>
<evidence type="ECO:0000313" key="2">
    <source>
        <dbReference type="Proteomes" id="UP000324222"/>
    </source>
</evidence>
<name>A0A5B7IT72_PORTR</name>
<dbReference type="Proteomes" id="UP000324222">
    <property type="component" value="Unassembled WGS sequence"/>
</dbReference>
<gene>
    <name evidence="1" type="ORF">E2C01_079372</name>
</gene>
<reference evidence="1 2" key="1">
    <citation type="submission" date="2019-05" db="EMBL/GenBank/DDBJ databases">
        <title>Another draft genome of Portunus trituberculatus and its Hox gene families provides insights of decapod evolution.</title>
        <authorList>
            <person name="Jeong J.-H."/>
            <person name="Song I."/>
            <person name="Kim S."/>
            <person name="Choi T."/>
            <person name="Kim D."/>
            <person name="Ryu S."/>
            <person name="Kim W."/>
        </authorList>
    </citation>
    <scope>NUCLEOTIDE SEQUENCE [LARGE SCALE GENOMIC DNA]</scope>
    <source>
        <tissue evidence="1">Muscle</tissue>
    </source>
</reference>
<accession>A0A5B7IT72</accession>
<organism evidence="1 2">
    <name type="scientific">Portunus trituberculatus</name>
    <name type="common">Swimming crab</name>
    <name type="synonym">Neptunus trituberculatus</name>
    <dbReference type="NCBI Taxonomy" id="210409"/>
    <lineage>
        <taxon>Eukaryota</taxon>
        <taxon>Metazoa</taxon>
        <taxon>Ecdysozoa</taxon>
        <taxon>Arthropoda</taxon>
        <taxon>Crustacea</taxon>
        <taxon>Multicrustacea</taxon>
        <taxon>Malacostraca</taxon>
        <taxon>Eumalacostraca</taxon>
        <taxon>Eucarida</taxon>
        <taxon>Decapoda</taxon>
        <taxon>Pleocyemata</taxon>
        <taxon>Brachyura</taxon>
        <taxon>Eubrachyura</taxon>
        <taxon>Portunoidea</taxon>
        <taxon>Portunidae</taxon>
        <taxon>Portuninae</taxon>
        <taxon>Portunus</taxon>
    </lineage>
</organism>